<feature type="non-terminal residue" evidence="2">
    <location>
        <position position="1"/>
    </location>
</feature>
<keyword evidence="3" id="KW-1185">Reference proteome</keyword>
<dbReference type="AlphaFoldDB" id="A0AAD8ENN9"/>
<organism evidence="2 3">
    <name type="scientific">Diploptera punctata</name>
    <name type="common">Pacific beetle cockroach</name>
    <dbReference type="NCBI Taxonomy" id="6984"/>
    <lineage>
        <taxon>Eukaryota</taxon>
        <taxon>Metazoa</taxon>
        <taxon>Ecdysozoa</taxon>
        <taxon>Arthropoda</taxon>
        <taxon>Hexapoda</taxon>
        <taxon>Insecta</taxon>
        <taxon>Pterygota</taxon>
        <taxon>Neoptera</taxon>
        <taxon>Polyneoptera</taxon>
        <taxon>Dictyoptera</taxon>
        <taxon>Blattodea</taxon>
        <taxon>Blaberoidea</taxon>
        <taxon>Blaberidae</taxon>
        <taxon>Diplopterinae</taxon>
        <taxon>Diploptera</taxon>
    </lineage>
</organism>
<proteinExistence type="predicted"/>
<evidence type="ECO:0000256" key="1">
    <source>
        <dbReference type="SAM" id="MobiDB-lite"/>
    </source>
</evidence>
<protein>
    <submittedName>
        <fullName evidence="2">Uncharacterized protein</fullName>
    </submittedName>
</protein>
<evidence type="ECO:0000313" key="3">
    <source>
        <dbReference type="Proteomes" id="UP001233999"/>
    </source>
</evidence>
<reference evidence="2" key="1">
    <citation type="journal article" date="2023" name="IScience">
        <title>Live-bearing cockroach genome reveals convergent evolutionary mechanisms linked to viviparity in insects and beyond.</title>
        <authorList>
            <person name="Fouks B."/>
            <person name="Harrison M.C."/>
            <person name="Mikhailova A.A."/>
            <person name="Marchal E."/>
            <person name="English S."/>
            <person name="Carruthers M."/>
            <person name="Jennings E.C."/>
            <person name="Chiamaka E.L."/>
            <person name="Frigard R.A."/>
            <person name="Pippel M."/>
            <person name="Attardo G.M."/>
            <person name="Benoit J.B."/>
            <person name="Bornberg-Bauer E."/>
            <person name="Tobe S.S."/>
        </authorList>
    </citation>
    <scope>NUCLEOTIDE SEQUENCE</scope>
    <source>
        <strain evidence="2">Stay&amp;Tobe</strain>
    </source>
</reference>
<evidence type="ECO:0000313" key="2">
    <source>
        <dbReference type="EMBL" id="KAJ9596846.1"/>
    </source>
</evidence>
<accession>A0AAD8ENN9</accession>
<feature type="compositionally biased region" description="Polar residues" evidence="1">
    <location>
        <begin position="1"/>
        <end position="15"/>
    </location>
</feature>
<comment type="caution">
    <text evidence="2">The sequence shown here is derived from an EMBL/GenBank/DDBJ whole genome shotgun (WGS) entry which is preliminary data.</text>
</comment>
<reference evidence="2" key="2">
    <citation type="submission" date="2023-05" db="EMBL/GenBank/DDBJ databases">
        <authorList>
            <person name="Fouks B."/>
        </authorList>
    </citation>
    <scope>NUCLEOTIDE SEQUENCE</scope>
    <source>
        <strain evidence="2">Stay&amp;Tobe</strain>
        <tissue evidence="2">Testes</tissue>
    </source>
</reference>
<sequence length="63" mass="7315">CTNCQGQSYSNVESNGTDEDLYDFNEETTDTSFSEQLTNIQQEEEEIEEDITVEVEFEDYQSD</sequence>
<dbReference type="EMBL" id="JASPKZ010001957">
    <property type="protein sequence ID" value="KAJ9596846.1"/>
    <property type="molecule type" value="Genomic_DNA"/>
</dbReference>
<dbReference type="Proteomes" id="UP001233999">
    <property type="component" value="Unassembled WGS sequence"/>
</dbReference>
<feature type="region of interest" description="Disordered" evidence="1">
    <location>
        <begin position="1"/>
        <end position="20"/>
    </location>
</feature>
<name>A0AAD8ENN9_DIPPU</name>
<gene>
    <name evidence="2" type="ORF">L9F63_012102</name>
</gene>